<dbReference type="EC" id="2.3.1.286" evidence="1"/>
<dbReference type="InterPro" id="IPR003000">
    <property type="entry name" value="Sirtuin"/>
</dbReference>
<gene>
    <name evidence="6" type="ORF">IAA97_06925</name>
</gene>
<evidence type="ECO:0000256" key="2">
    <source>
        <dbReference type="ARBA" id="ARBA00022679"/>
    </source>
</evidence>
<evidence type="ECO:0000256" key="4">
    <source>
        <dbReference type="PROSITE-ProRule" id="PRU00236"/>
    </source>
</evidence>
<keyword evidence="3" id="KW-0520">NAD</keyword>
<keyword evidence="4" id="KW-0862">Zinc</keyword>
<dbReference type="Gene3D" id="3.40.50.1220">
    <property type="entry name" value="TPP-binding domain"/>
    <property type="match status" value="1"/>
</dbReference>
<dbReference type="InterPro" id="IPR026591">
    <property type="entry name" value="Sirtuin_cat_small_dom_sf"/>
</dbReference>
<sequence length="253" mass="28063">MSDFASFAKLLESSKRVVVLTGAGVSTLSGIPDFRSSSGLYSKEFGSMSVESILDIDFFSSHPDVFYDWAREYWFQMDSYSPNIIHNVLAQMEGAGKLSEGIFTQNIDGLHQKAGSKKVYELHGSVRDGYCMKCHAYYGYSYMAEAVNNHCLPLCKQCGGVVKPDIVFYGENLNSSILMRAENAFANADLAIVLGSSLVVNPAASLPYISARMGKDIVIVNRDKTYIDDYAVLKFNDLESFFVEAAKYFKIKV</sequence>
<dbReference type="PROSITE" id="PS50305">
    <property type="entry name" value="SIRTUIN"/>
    <property type="match status" value="1"/>
</dbReference>
<feature type="binding site" evidence="4">
    <location>
        <position position="155"/>
    </location>
    <ligand>
        <name>Zn(2+)</name>
        <dbReference type="ChEBI" id="CHEBI:29105"/>
    </ligand>
</feature>
<feature type="domain" description="Deacetylase sirtuin-type" evidence="5">
    <location>
        <begin position="1"/>
        <end position="253"/>
    </location>
</feature>
<feature type="binding site" evidence="4">
    <location>
        <position position="158"/>
    </location>
    <ligand>
        <name>Zn(2+)</name>
        <dbReference type="ChEBI" id="CHEBI:29105"/>
    </ligand>
</feature>
<dbReference type="EMBL" id="JADIMT010000080">
    <property type="protein sequence ID" value="MBO8436695.1"/>
    <property type="molecule type" value="Genomic_DNA"/>
</dbReference>
<dbReference type="Pfam" id="PF02146">
    <property type="entry name" value="SIR2"/>
    <property type="match status" value="1"/>
</dbReference>
<proteinExistence type="predicted"/>
<dbReference type="InterPro" id="IPR026590">
    <property type="entry name" value="Ssirtuin_cat_dom"/>
</dbReference>
<dbReference type="AlphaFoldDB" id="A0A9D9E105"/>
<dbReference type="Proteomes" id="UP000823615">
    <property type="component" value="Unassembled WGS sequence"/>
</dbReference>
<organism evidence="6 7">
    <name type="scientific">Candidatus Ornithospirochaeta stercoripullorum</name>
    <dbReference type="NCBI Taxonomy" id="2840899"/>
    <lineage>
        <taxon>Bacteria</taxon>
        <taxon>Pseudomonadati</taxon>
        <taxon>Spirochaetota</taxon>
        <taxon>Spirochaetia</taxon>
        <taxon>Spirochaetales</taxon>
        <taxon>Spirochaetaceae</taxon>
        <taxon>Spirochaetaceae incertae sedis</taxon>
        <taxon>Candidatus Ornithospirochaeta</taxon>
    </lineage>
</organism>
<keyword evidence="4" id="KW-0479">Metal-binding</keyword>
<dbReference type="PANTHER" id="PTHR11085:SF4">
    <property type="entry name" value="NAD-DEPENDENT PROTEIN DEACYLASE"/>
    <property type="match status" value="1"/>
</dbReference>
<dbReference type="InterPro" id="IPR050134">
    <property type="entry name" value="NAD-dep_sirtuin_deacylases"/>
</dbReference>
<name>A0A9D9E105_9SPIO</name>
<evidence type="ECO:0000259" key="5">
    <source>
        <dbReference type="PROSITE" id="PS50305"/>
    </source>
</evidence>
<dbReference type="Gene3D" id="3.30.1600.10">
    <property type="entry name" value="SIR2/SIRT2 'Small Domain"/>
    <property type="match status" value="1"/>
</dbReference>
<evidence type="ECO:0000256" key="3">
    <source>
        <dbReference type="ARBA" id="ARBA00023027"/>
    </source>
</evidence>
<evidence type="ECO:0000256" key="1">
    <source>
        <dbReference type="ARBA" id="ARBA00012928"/>
    </source>
</evidence>
<dbReference type="PANTHER" id="PTHR11085">
    <property type="entry name" value="NAD-DEPENDENT PROTEIN DEACYLASE SIRTUIN-5, MITOCHONDRIAL-RELATED"/>
    <property type="match status" value="1"/>
</dbReference>
<evidence type="ECO:0000313" key="6">
    <source>
        <dbReference type="EMBL" id="MBO8436695.1"/>
    </source>
</evidence>
<accession>A0A9D9E105</accession>
<reference evidence="6" key="1">
    <citation type="submission" date="2020-10" db="EMBL/GenBank/DDBJ databases">
        <authorList>
            <person name="Gilroy R."/>
        </authorList>
    </citation>
    <scope>NUCLEOTIDE SEQUENCE</scope>
    <source>
        <strain evidence="6">7293</strain>
    </source>
</reference>
<protein>
    <recommendedName>
        <fullName evidence="1">protein acetyllysine N-acetyltransferase</fullName>
        <ecNumber evidence="1">2.3.1.286</ecNumber>
    </recommendedName>
</protein>
<feature type="binding site" evidence="4">
    <location>
        <position position="131"/>
    </location>
    <ligand>
        <name>Zn(2+)</name>
        <dbReference type="ChEBI" id="CHEBI:29105"/>
    </ligand>
</feature>
<reference evidence="6" key="2">
    <citation type="journal article" date="2021" name="PeerJ">
        <title>Extensive microbial diversity within the chicken gut microbiome revealed by metagenomics and culture.</title>
        <authorList>
            <person name="Gilroy R."/>
            <person name="Ravi A."/>
            <person name="Getino M."/>
            <person name="Pursley I."/>
            <person name="Horton D.L."/>
            <person name="Alikhan N.F."/>
            <person name="Baker D."/>
            <person name="Gharbi K."/>
            <person name="Hall N."/>
            <person name="Watson M."/>
            <person name="Adriaenssens E.M."/>
            <person name="Foster-Nyarko E."/>
            <person name="Jarju S."/>
            <person name="Secka A."/>
            <person name="Antonio M."/>
            <person name="Oren A."/>
            <person name="Chaudhuri R.R."/>
            <person name="La Ragione R."/>
            <person name="Hildebrand F."/>
            <person name="Pallen M.J."/>
        </authorList>
    </citation>
    <scope>NUCLEOTIDE SEQUENCE</scope>
    <source>
        <strain evidence="6">7293</strain>
    </source>
</reference>
<comment type="caution">
    <text evidence="6">The sequence shown here is derived from an EMBL/GenBank/DDBJ whole genome shotgun (WGS) entry which is preliminary data.</text>
</comment>
<dbReference type="NCBIfam" id="NF001752">
    <property type="entry name" value="PRK00481.1-1"/>
    <property type="match status" value="1"/>
</dbReference>
<feature type="active site" description="Proton acceptor" evidence="4">
    <location>
        <position position="123"/>
    </location>
</feature>
<dbReference type="SUPFAM" id="SSF52467">
    <property type="entry name" value="DHS-like NAD/FAD-binding domain"/>
    <property type="match status" value="1"/>
</dbReference>
<dbReference type="GO" id="GO:0046872">
    <property type="term" value="F:metal ion binding"/>
    <property type="evidence" value="ECO:0007669"/>
    <property type="project" value="UniProtKB-KW"/>
</dbReference>
<dbReference type="GO" id="GO:0017136">
    <property type="term" value="F:histone deacetylase activity, NAD-dependent"/>
    <property type="evidence" value="ECO:0007669"/>
    <property type="project" value="TreeGrafter"/>
</dbReference>
<keyword evidence="2" id="KW-0808">Transferase</keyword>
<evidence type="ECO:0000313" key="7">
    <source>
        <dbReference type="Proteomes" id="UP000823615"/>
    </source>
</evidence>
<dbReference type="GO" id="GO:0070403">
    <property type="term" value="F:NAD+ binding"/>
    <property type="evidence" value="ECO:0007669"/>
    <property type="project" value="InterPro"/>
</dbReference>
<feature type="binding site" evidence="4">
    <location>
        <position position="134"/>
    </location>
    <ligand>
        <name>Zn(2+)</name>
        <dbReference type="ChEBI" id="CHEBI:29105"/>
    </ligand>
</feature>
<dbReference type="InterPro" id="IPR029035">
    <property type="entry name" value="DHS-like_NAD/FAD-binding_dom"/>
</dbReference>